<evidence type="ECO:0000313" key="1">
    <source>
        <dbReference type="EMBL" id="GAA4245052.1"/>
    </source>
</evidence>
<name>A0ABP8CYT2_9ACTN</name>
<keyword evidence="2" id="KW-1185">Reference proteome</keyword>
<sequence length="75" mass="8093">MPARGGIGVLEGEVERGMCRLTGLGARREIGAGHEIEARDPKLTVRHEAIVITPVKTPPRCMRAQRSKGLHVQAA</sequence>
<gene>
    <name evidence="1" type="ORF">GCM10022255_010760</name>
</gene>
<reference evidence="2" key="1">
    <citation type="journal article" date="2019" name="Int. J. Syst. Evol. Microbiol.">
        <title>The Global Catalogue of Microorganisms (GCM) 10K type strain sequencing project: providing services to taxonomists for standard genome sequencing and annotation.</title>
        <authorList>
            <consortium name="The Broad Institute Genomics Platform"/>
            <consortium name="The Broad Institute Genome Sequencing Center for Infectious Disease"/>
            <person name="Wu L."/>
            <person name="Ma J."/>
        </authorList>
    </citation>
    <scope>NUCLEOTIDE SEQUENCE [LARGE SCALE GENOMIC DNA]</scope>
    <source>
        <strain evidence="2">JCM 17441</strain>
    </source>
</reference>
<accession>A0ABP8CYT2</accession>
<evidence type="ECO:0000313" key="2">
    <source>
        <dbReference type="Proteomes" id="UP001500620"/>
    </source>
</evidence>
<dbReference type="Proteomes" id="UP001500620">
    <property type="component" value="Unassembled WGS sequence"/>
</dbReference>
<protein>
    <submittedName>
        <fullName evidence="1">Uncharacterized protein</fullName>
    </submittedName>
</protein>
<organism evidence="1 2">
    <name type="scientific">Dactylosporangium darangshiense</name>
    <dbReference type="NCBI Taxonomy" id="579108"/>
    <lineage>
        <taxon>Bacteria</taxon>
        <taxon>Bacillati</taxon>
        <taxon>Actinomycetota</taxon>
        <taxon>Actinomycetes</taxon>
        <taxon>Micromonosporales</taxon>
        <taxon>Micromonosporaceae</taxon>
        <taxon>Dactylosporangium</taxon>
    </lineage>
</organism>
<proteinExistence type="predicted"/>
<dbReference type="EMBL" id="BAABAT010000002">
    <property type="protein sequence ID" value="GAA4245052.1"/>
    <property type="molecule type" value="Genomic_DNA"/>
</dbReference>
<comment type="caution">
    <text evidence="1">The sequence shown here is derived from an EMBL/GenBank/DDBJ whole genome shotgun (WGS) entry which is preliminary data.</text>
</comment>